<dbReference type="EMBL" id="MFZG01000017">
    <property type="protein sequence ID" value="OGK16800.1"/>
    <property type="molecule type" value="Genomic_DNA"/>
</dbReference>
<dbReference type="GO" id="GO:0000160">
    <property type="term" value="P:phosphorelay signal transduction system"/>
    <property type="evidence" value="ECO:0007669"/>
    <property type="project" value="InterPro"/>
</dbReference>
<protein>
    <recommendedName>
        <fullName evidence="3">OmpR/PhoB-type domain-containing protein</fullName>
    </recommendedName>
</protein>
<evidence type="ECO:0000256" key="1">
    <source>
        <dbReference type="ARBA" id="ARBA00023125"/>
    </source>
</evidence>
<dbReference type="PROSITE" id="PS51755">
    <property type="entry name" value="OMPR_PHOB"/>
    <property type="match status" value="1"/>
</dbReference>
<dbReference type="Gene3D" id="1.10.10.10">
    <property type="entry name" value="Winged helix-like DNA-binding domain superfamily/Winged helix DNA-binding domain"/>
    <property type="match status" value="1"/>
</dbReference>
<comment type="caution">
    <text evidence="4">The sequence shown here is derived from an EMBL/GenBank/DDBJ whole genome shotgun (WGS) entry which is preliminary data.</text>
</comment>
<gene>
    <name evidence="4" type="ORF">A2774_05320</name>
</gene>
<feature type="domain" description="OmpR/PhoB-type" evidence="3">
    <location>
        <begin position="293"/>
        <end position="396"/>
    </location>
</feature>
<keyword evidence="1 2" id="KW-0238">DNA-binding</keyword>
<dbReference type="Proteomes" id="UP000177208">
    <property type="component" value="Unassembled WGS sequence"/>
</dbReference>
<dbReference type="SUPFAM" id="SSF46894">
    <property type="entry name" value="C-terminal effector domain of the bipartite response regulators"/>
    <property type="match status" value="1"/>
</dbReference>
<sequence length="399" mass="46498">MKLKNAFPDSAIRRIYTPWVKAINSRECLSVINIPKRDQLYRIDELKRNRLFGDDIKLVPVDLKGEIVEDPNDLRKLINNKHTDSGRPRRKVEVARMTLKKTCLIILDADQLLDEKVSLLSFLDKLYHDNQSINILYLFQKNITHPRLTKYLSPYTSLYQNISLFRFQKAEMSHFIKFISTSFAVKLTGDLEKAILDKCGPSPWLIKECVRYYYQSKDSVDLFNHDSLNLKLNILWQELGRDEKKVIDKVLKKESVPEGSEREGLNYLIKTGLLIKKYKKIILTIPLFANFCKKLIQEKNKIGVNQQGQVMAGNVIIEGFFSRREKRVIKLLLQNQGGVVRRDTLGKAVWQTEVDDKYTDWALDQIIKRLRNKLERLGLDRHFIKTVKNQGYLLNGDSG</sequence>
<dbReference type="GO" id="GO:0006355">
    <property type="term" value="P:regulation of DNA-templated transcription"/>
    <property type="evidence" value="ECO:0007669"/>
    <property type="project" value="InterPro"/>
</dbReference>
<dbReference type="InterPro" id="IPR016032">
    <property type="entry name" value="Sig_transdc_resp-reg_C-effctor"/>
</dbReference>
<reference evidence="4 5" key="1">
    <citation type="journal article" date="2016" name="Nat. Commun.">
        <title>Thousands of microbial genomes shed light on interconnected biogeochemical processes in an aquifer system.</title>
        <authorList>
            <person name="Anantharaman K."/>
            <person name="Brown C.T."/>
            <person name="Hug L.A."/>
            <person name="Sharon I."/>
            <person name="Castelle C.J."/>
            <person name="Probst A.J."/>
            <person name="Thomas B.C."/>
            <person name="Singh A."/>
            <person name="Wilkins M.J."/>
            <person name="Karaoz U."/>
            <person name="Brodie E.L."/>
            <person name="Williams K.H."/>
            <person name="Hubbard S.S."/>
            <person name="Banfield J.F."/>
        </authorList>
    </citation>
    <scope>NUCLEOTIDE SEQUENCE [LARGE SCALE GENOMIC DNA]</scope>
</reference>
<dbReference type="CDD" id="cd00383">
    <property type="entry name" value="trans_reg_C"/>
    <property type="match status" value="1"/>
</dbReference>
<name>A0A1F7GCX9_9BACT</name>
<evidence type="ECO:0000313" key="5">
    <source>
        <dbReference type="Proteomes" id="UP000177208"/>
    </source>
</evidence>
<feature type="DNA-binding region" description="OmpR/PhoB-type" evidence="2">
    <location>
        <begin position="293"/>
        <end position="396"/>
    </location>
</feature>
<accession>A0A1F7GCX9</accession>
<evidence type="ECO:0000259" key="3">
    <source>
        <dbReference type="PROSITE" id="PS51755"/>
    </source>
</evidence>
<dbReference type="InterPro" id="IPR001867">
    <property type="entry name" value="OmpR/PhoB-type_DNA-bd"/>
</dbReference>
<evidence type="ECO:0000256" key="2">
    <source>
        <dbReference type="PROSITE-ProRule" id="PRU01091"/>
    </source>
</evidence>
<dbReference type="InterPro" id="IPR036388">
    <property type="entry name" value="WH-like_DNA-bd_sf"/>
</dbReference>
<dbReference type="Pfam" id="PF00486">
    <property type="entry name" value="Trans_reg_C"/>
    <property type="match status" value="1"/>
</dbReference>
<proteinExistence type="predicted"/>
<dbReference type="GO" id="GO:0003677">
    <property type="term" value="F:DNA binding"/>
    <property type="evidence" value="ECO:0007669"/>
    <property type="project" value="UniProtKB-UniRule"/>
</dbReference>
<evidence type="ECO:0000313" key="4">
    <source>
        <dbReference type="EMBL" id="OGK16800.1"/>
    </source>
</evidence>
<dbReference type="AlphaFoldDB" id="A0A1F7GCX9"/>
<organism evidence="4 5">
    <name type="scientific">Candidatus Roizmanbacteria bacterium RIFCSPHIGHO2_01_FULL_39_12c</name>
    <dbReference type="NCBI Taxonomy" id="1802031"/>
    <lineage>
        <taxon>Bacteria</taxon>
        <taxon>Candidatus Roizmaniibacteriota</taxon>
    </lineage>
</organism>
<dbReference type="SMART" id="SM00862">
    <property type="entry name" value="Trans_reg_C"/>
    <property type="match status" value="1"/>
</dbReference>